<evidence type="ECO:0000256" key="1">
    <source>
        <dbReference type="SAM" id="MobiDB-lite"/>
    </source>
</evidence>
<feature type="transmembrane region" description="Helical" evidence="2">
    <location>
        <begin position="196"/>
        <end position="218"/>
    </location>
</feature>
<protein>
    <submittedName>
        <fullName evidence="3">Membrane protein</fullName>
    </submittedName>
</protein>
<keyword evidence="4" id="KW-1185">Reference proteome</keyword>
<evidence type="ECO:0000256" key="2">
    <source>
        <dbReference type="SAM" id="Phobius"/>
    </source>
</evidence>
<dbReference type="Proteomes" id="UP000009328">
    <property type="component" value="Unassembled WGS sequence"/>
</dbReference>
<dbReference type="HOGENOM" id="CLU_1120848_0_0_1"/>
<feature type="transmembrane region" description="Helical" evidence="2">
    <location>
        <begin position="230"/>
        <end position="247"/>
    </location>
</feature>
<name>K0KP80_WICCF</name>
<keyword evidence="2" id="KW-1133">Transmembrane helix</keyword>
<dbReference type="AlphaFoldDB" id="K0KP80"/>
<keyword evidence="2" id="KW-0812">Transmembrane</keyword>
<proteinExistence type="predicted"/>
<reference evidence="3 4" key="1">
    <citation type="journal article" date="2012" name="Eukaryot. Cell">
        <title>Draft genome sequence of Wickerhamomyces ciferrii NRRL Y-1031 F-60-10.</title>
        <authorList>
            <person name="Schneider J."/>
            <person name="Andrea H."/>
            <person name="Blom J."/>
            <person name="Jaenicke S."/>
            <person name="Ruckert C."/>
            <person name="Schorsch C."/>
            <person name="Szczepanowski R."/>
            <person name="Farwick M."/>
            <person name="Goesmann A."/>
            <person name="Puhler A."/>
            <person name="Schaffer S."/>
            <person name="Tauch A."/>
            <person name="Kohler T."/>
            <person name="Brinkrolf K."/>
        </authorList>
    </citation>
    <scope>NUCLEOTIDE SEQUENCE [LARGE SCALE GENOMIC DNA]</scope>
    <source>
        <strain evidence="4">ATCC 14091 / BCRC 22168 / CBS 111 / JCM 3599 / NBRC 0793 / NRRL Y-1031 F-60-10</strain>
    </source>
</reference>
<comment type="caution">
    <text evidence="3">The sequence shown here is derived from an EMBL/GenBank/DDBJ whole genome shotgun (WGS) entry which is preliminary data.</text>
</comment>
<feature type="compositionally biased region" description="Basic and acidic residues" evidence="1">
    <location>
        <begin position="12"/>
        <end position="24"/>
    </location>
</feature>
<accession>K0KP80</accession>
<organism evidence="3 4">
    <name type="scientific">Wickerhamomyces ciferrii (strain ATCC 14091 / BCRC 22168 / CBS 111 / JCM 3599 / NBRC 0793 / NRRL Y-1031 F-60-10)</name>
    <name type="common">Yeast</name>
    <name type="synonym">Pichia ciferrii</name>
    <dbReference type="NCBI Taxonomy" id="1206466"/>
    <lineage>
        <taxon>Eukaryota</taxon>
        <taxon>Fungi</taxon>
        <taxon>Dikarya</taxon>
        <taxon>Ascomycota</taxon>
        <taxon>Saccharomycotina</taxon>
        <taxon>Saccharomycetes</taxon>
        <taxon>Phaffomycetales</taxon>
        <taxon>Wickerhamomycetaceae</taxon>
        <taxon>Wickerhamomyces</taxon>
    </lineage>
</organism>
<dbReference type="EMBL" id="CAIF01000323">
    <property type="protein sequence ID" value="CCH47085.1"/>
    <property type="molecule type" value="Genomic_DNA"/>
</dbReference>
<evidence type="ECO:0000313" key="4">
    <source>
        <dbReference type="Proteomes" id="UP000009328"/>
    </source>
</evidence>
<sequence length="248" mass="28264">MVLVPNNPGDLRLGDQEQNHRQPDPDLPVNRRNTSGGLFELMANNIIITCALFGLLTCWTCSLVQSLNSPPPDSVSTTINRAIYCNYANTLLKGIKNKDIDAFNRNATAGISPETLEIIVPLNAIPMAMCSTPDNEDHEILNYSYENEKDAYTDQVKLDETLKDLAKKLNIRIDLSEESLFSGFNSKIVKKLKQSFVIKVYLLFLLIIVSSIIFEIIYDFMNWEFYRLQYLFLSLIVLFCMTLVLFFI</sequence>
<keyword evidence="2" id="KW-0472">Membrane</keyword>
<feature type="region of interest" description="Disordered" evidence="1">
    <location>
        <begin position="1"/>
        <end position="31"/>
    </location>
</feature>
<gene>
    <name evidence="3" type="ORF">BN7_6694</name>
</gene>
<feature type="transmembrane region" description="Helical" evidence="2">
    <location>
        <begin position="41"/>
        <end position="64"/>
    </location>
</feature>
<dbReference type="InParanoid" id="K0KP80"/>
<evidence type="ECO:0000313" key="3">
    <source>
        <dbReference type="EMBL" id="CCH47085.1"/>
    </source>
</evidence>